<dbReference type="AlphaFoldDB" id="A0A7U3YNA6"/>
<proteinExistence type="predicted"/>
<dbReference type="RefSeq" id="WP_015725064.1">
    <property type="nucleotide sequence ID" value="NC_014972.1"/>
</dbReference>
<dbReference type="Proteomes" id="UP000006365">
    <property type="component" value="Chromosome"/>
</dbReference>
<protein>
    <recommendedName>
        <fullName evidence="2">tRNA (guanine-N(1)-)-methyltransferase C-terminal domain-containing protein</fullName>
    </recommendedName>
</protein>
<feature type="domain" description="tRNA (guanine-N(1)-)-methyltransferase C-terminal" evidence="2">
    <location>
        <begin position="3"/>
        <end position="182"/>
    </location>
</feature>
<dbReference type="CDD" id="cd18085">
    <property type="entry name" value="TM1570-like"/>
    <property type="match status" value="1"/>
</dbReference>
<dbReference type="Gene3D" id="3.40.1280.10">
    <property type="match status" value="1"/>
</dbReference>
<evidence type="ECO:0000256" key="1">
    <source>
        <dbReference type="SAM" id="MobiDB-lite"/>
    </source>
</evidence>
<name>A0A7U3YNA6_DESPD</name>
<evidence type="ECO:0000259" key="2">
    <source>
        <dbReference type="Pfam" id="PF09936"/>
    </source>
</evidence>
<dbReference type="Pfam" id="PF09936">
    <property type="entry name" value="Methyltrn_RNA_4"/>
    <property type="match status" value="1"/>
</dbReference>
<feature type="region of interest" description="Disordered" evidence="1">
    <location>
        <begin position="187"/>
        <end position="209"/>
    </location>
</feature>
<keyword evidence="4" id="KW-1185">Reference proteome</keyword>
<dbReference type="InterPro" id="IPR029026">
    <property type="entry name" value="tRNA_m1G_MTases_N"/>
</dbReference>
<gene>
    <name evidence="3" type="ordered locus">Despr_2386</name>
</gene>
<evidence type="ECO:0000313" key="3">
    <source>
        <dbReference type="EMBL" id="ADW18527.1"/>
    </source>
</evidence>
<reference evidence="3 4" key="1">
    <citation type="journal article" date="2011" name="Stand. Genomic Sci.">
        <title>Complete genome sequence of Desulfobulbus propionicus type strain (1pr3).</title>
        <authorList>
            <person name="Pagani I."/>
            <person name="Lapidus A."/>
            <person name="Nolan M."/>
            <person name="Lucas S."/>
            <person name="Hammon N."/>
            <person name="Deshpande S."/>
            <person name="Cheng J.F."/>
            <person name="Chertkov O."/>
            <person name="Davenport K."/>
            <person name="Tapia R."/>
            <person name="Han C."/>
            <person name="Goodwin L."/>
            <person name="Pitluck S."/>
            <person name="Liolios K."/>
            <person name="Mavromatis K."/>
            <person name="Ivanova N."/>
            <person name="Mikhailova N."/>
            <person name="Pati A."/>
            <person name="Chen A."/>
            <person name="Palaniappan K."/>
            <person name="Land M."/>
            <person name="Hauser L."/>
            <person name="Chang Y.J."/>
            <person name="Jeffries C.D."/>
            <person name="Detter J.C."/>
            <person name="Brambilla E."/>
            <person name="Kannan K.P."/>
            <person name="Djao O.D."/>
            <person name="Rohde M."/>
            <person name="Pukall R."/>
            <person name="Spring S."/>
            <person name="Goker M."/>
            <person name="Sikorski J."/>
            <person name="Woyke T."/>
            <person name="Bristow J."/>
            <person name="Eisen J.A."/>
            <person name="Markowitz V."/>
            <person name="Hugenholtz P."/>
            <person name="Kyrpides N.C."/>
            <person name="Klenk H.P."/>
        </authorList>
    </citation>
    <scope>NUCLEOTIDE SEQUENCE [LARGE SCALE GENOMIC DNA]</scope>
    <source>
        <strain evidence="4">ATCC 33891 / DSM 2032 / 1pr3</strain>
    </source>
</reference>
<dbReference type="KEGG" id="dpr:Despr_2386"/>
<sequence length="209" mass="22813">MKVDLALVHFPVINRSGETIGSAVTNLDLHDIARAGRTYGIGTYWVVTPFEEQQLLARQIVGHWTQGYGGSVNPDRSEALSLITVCATIEEAINGATRQFGATPLVLATCAKQVHTVGYAEIRRQIWREDRPVLLLFGTAWGLSPEVLAMADGILPPLCGNTEFNHLSVRSAASIIMDRLLGMPEGCGQSSTRRQESERADNCSQYLSD</sequence>
<evidence type="ECO:0000313" key="4">
    <source>
        <dbReference type="Proteomes" id="UP000006365"/>
    </source>
</evidence>
<dbReference type="InterPro" id="IPR019230">
    <property type="entry name" value="RNA_MeTrfase_C_dom"/>
</dbReference>
<accession>A0A7U3YNA6</accession>
<organism evidence="3 4">
    <name type="scientific">Desulfobulbus propionicus (strain ATCC 33891 / DSM 2032 / VKM B-1956 / 1pr3)</name>
    <dbReference type="NCBI Taxonomy" id="577650"/>
    <lineage>
        <taxon>Bacteria</taxon>
        <taxon>Pseudomonadati</taxon>
        <taxon>Thermodesulfobacteriota</taxon>
        <taxon>Desulfobulbia</taxon>
        <taxon>Desulfobulbales</taxon>
        <taxon>Desulfobulbaceae</taxon>
        <taxon>Desulfobulbus</taxon>
    </lineage>
</organism>
<dbReference type="EMBL" id="CP002364">
    <property type="protein sequence ID" value="ADW18527.1"/>
    <property type="molecule type" value="Genomic_DNA"/>
</dbReference>